<evidence type="ECO:0000313" key="4">
    <source>
        <dbReference type="Proteomes" id="UP001621714"/>
    </source>
</evidence>
<dbReference type="EMBL" id="JBANFI010000004">
    <property type="protein sequence ID" value="MFK7161086.1"/>
    <property type="molecule type" value="Genomic_DNA"/>
</dbReference>
<reference evidence="3 4" key="1">
    <citation type="submission" date="2024-02" db="EMBL/GenBank/DDBJ databases">
        <title>Marinospirillum sp. MEB 164 isolated from Lonar lake sediment.</title>
        <authorList>
            <person name="Joshi A."/>
            <person name="Thite S."/>
        </authorList>
    </citation>
    <scope>NUCLEOTIDE SEQUENCE [LARGE SCALE GENOMIC DNA]</scope>
    <source>
        <strain evidence="3 4">MEB164</strain>
    </source>
</reference>
<name>A0ABW8PXR8_9GAMM</name>
<dbReference type="Proteomes" id="UP001621714">
    <property type="component" value="Unassembled WGS sequence"/>
</dbReference>
<dbReference type="Pfam" id="PF04359">
    <property type="entry name" value="DUF493"/>
    <property type="match status" value="1"/>
</dbReference>
<gene>
    <name evidence="3" type="ORF">V6U78_08565</name>
</gene>
<dbReference type="InterPro" id="IPR027471">
    <property type="entry name" value="YbeD-like_sf"/>
</dbReference>
<sequence>MSNSNPSVEANAPKIDFPCDYPIKVMGEAAPDFKVSILDVLVGEATEYHQQSVTVVDSRNGRFQSVRVTVKAESPAHLDRLFQALKATGRVHMVL</sequence>
<comment type="similarity">
    <text evidence="1 2">Belongs to the UPF0250 family.</text>
</comment>
<evidence type="ECO:0000313" key="3">
    <source>
        <dbReference type="EMBL" id="MFK7161086.1"/>
    </source>
</evidence>
<accession>A0ABW8PXR8</accession>
<dbReference type="PANTHER" id="PTHR38036">
    <property type="entry name" value="UPF0250 PROTEIN YBED"/>
    <property type="match status" value="1"/>
</dbReference>
<dbReference type="HAMAP" id="MF_00659">
    <property type="entry name" value="UPF0250"/>
    <property type="match status" value="1"/>
</dbReference>
<evidence type="ECO:0000256" key="2">
    <source>
        <dbReference type="HAMAP-Rule" id="MF_00659"/>
    </source>
</evidence>
<keyword evidence="4" id="KW-1185">Reference proteome</keyword>
<organism evidence="3 4">
    <name type="scientific">Marinospirillum alkalitolerans</name>
    <dbReference type="NCBI Taxonomy" id="3123374"/>
    <lineage>
        <taxon>Bacteria</taxon>
        <taxon>Pseudomonadati</taxon>
        <taxon>Pseudomonadota</taxon>
        <taxon>Gammaproteobacteria</taxon>
        <taxon>Oceanospirillales</taxon>
        <taxon>Oceanospirillaceae</taxon>
        <taxon>Marinospirillum</taxon>
    </lineage>
</organism>
<proteinExistence type="inferred from homology"/>
<dbReference type="PANTHER" id="PTHR38036:SF1">
    <property type="entry name" value="UPF0250 PROTEIN YBED"/>
    <property type="match status" value="1"/>
</dbReference>
<dbReference type="InterPro" id="IPR007454">
    <property type="entry name" value="UPF0250_YbeD-like"/>
</dbReference>
<dbReference type="RefSeq" id="WP_405339424.1">
    <property type="nucleotide sequence ID" value="NZ_JBANFI010000004.1"/>
</dbReference>
<dbReference type="SUPFAM" id="SSF117991">
    <property type="entry name" value="YbeD/HP0495-like"/>
    <property type="match status" value="1"/>
</dbReference>
<dbReference type="Gene3D" id="3.30.70.260">
    <property type="match status" value="1"/>
</dbReference>
<protein>
    <recommendedName>
        <fullName evidence="2">UPF0250 protein V6U78_08565</fullName>
    </recommendedName>
</protein>
<comment type="caution">
    <text evidence="3">The sequence shown here is derived from an EMBL/GenBank/DDBJ whole genome shotgun (WGS) entry which is preliminary data.</text>
</comment>
<evidence type="ECO:0000256" key="1">
    <source>
        <dbReference type="ARBA" id="ARBA00008460"/>
    </source>
</evidence>